<accession>A0A2Z4LMC9</accession>
<protein>
    <submittedName>
        <fullName evidence="1">Uncharacterized protein</fullName>
    </submittedName>
</protein>
<dbReference type="AlphaFoldDB" id="A0A2Z4LMC9"/>
<gene>
    <name evidence="1" type="ORF">DK849_02540</name>
</gene>
<dbReference type="Proteomes" id="UP000249865">
    <property type="component" value="Chromosome"/>
</dbReference>
<sequence>MNYNFLLNPITTIYTINNIRKNNKKANIAFALLIVSQIQMYLINIINIVLSGIVYKWEINWSKDNIHIPLNYFFSLVIGFLLTYVIYLIISFSIAKKIILLNQNEAIVNQILNNQKRFMYLWNLITNILLIATIIINTYLNISIFEDKSYGNITYRYWFYAALVLILAIKVIFTNIFNLIRLHKLLNLTLDDNHAYWKNNLINLVVLYTLTTTIIAIFTHLSIIQVIYKSYVYAGWWYHFYGFLITPILVSIAIILKWLISFLVLRKAEINISIKLKSIFLVIMY</sequence>
<organism evidence="1 2">
    <name type="scientific">Metamycoplasma cloacale</name>
    <dbReference type="NCBI Taxonomy" id="92401"/>
    <lineage>
        <taxon>Bacteria</taxon>
        <taxon>Bacillati</taxon>
        <taxon>Mycoplasmatota</taxon>
        <taxon>Mycoplasmoidales</taxon>
        <taxon>Metamycoplasmataceae</taxon>
        <taxon>Metamycoplasma</taxon>
    </lineage>
</organism>
<dbReference type="KEGG" id="mclo:DK849_02540"/>
<reference evidence="2" key="1">
    <citation type="submission" date="2018-06" db="EMBL/GenBank/DDBJ databases">
        <title>Complete genome sequences of Mycoplasma anatis, M. anseris and M. cloacale type strains.</title>
        <authorList>
            <person name="Grozner D."/>
            <person name="Forro B."/>
            <person name="Sulyok K.M."/>
            <person name="Marton S."/>
            <person name="Kreizinger Z."/>
            <person name="Banyai K."/>
            <person name="Gyuranecz M."/>
        </authorList>
    </citation>
    <scope>NUCLEOTIDE SEQUENCE [LARGE SCALE GENOMIC DNA]</scope>
    <source>
        <strain evidence="2">NCTC 10199</strain>
    </source>
</reference>
<dbReference type="RefSeq" id="WP_029330713.1">
    <property type="nucleotide sequence ID" value="NZ_CP030103.1"/>
</dbReference>
<evidence type="ECO:0000313" key="2">
    <source>
        <dbReference type="Proteomes" id="UP000249865"/>
    </source>
</evidence>
<proteinExistence type="predicted"/>
<name>A0A2Z4LMC9_9BACT</name>
<keyword evidence="2" id="KW-1185">Reference proteome</keyword>
<dbReference type="EMBL" id="CP030103">
    <property type="protein sequence ID" value="AWX42923.1"/>
    <property type="molecule type" value="Genomic_DNA"/>
</dbReference>
<evidence type="ECO:0000313" key="1">
    <source>
        <dbReference type="EMBL" id="AWX42923.1"/>
    </source>
</evidence>